<organism evidence="1 2">
    <name type="scientific">Candidatus Methanogaster sp</name>
    <dbReference type="NCBI Taxonomy" id="3386292"/>
    <lineage>
        <taxon>Archaea</taxon>
        <taxon>Methanobacteriati</taxon>
        <taxon>Methanobacteriota</taxon>
        <taxon>Stenosarchaea group</taxon>
        <taxon>Methanomicrobia</taxon>
        <taxon>Methanosarcinales</taxon>
        <taxon>ANME-2 cluster</taxon>
        <taxon>Candidatus Methanogasteraceae</taxon>
        <taxon>Candidatus Methanogaster</taxon>
    </lineage>
</organism>
<comment type="caution">
    <text evidence="1">The sequence shown here is derived from an EMBL/GenBank/DDBJ whole genome shotgun (WGS) entry which is preliminary data.</text>
</comment>
<proteinExistence type="predicted"/>
<accession>A0AC61L0W5</accession>
<gene>
    <name evidence="1" type="ORF">C4B59_12290</name>
</gene>
<name>A0AC61L0W5_9EURY</name>
<protein>
    <submittedName>
        <fullName evidence="1">Uncharacterized protein</fullName>
    </submittedName>
</protein>
<evidence type="ECO:0000313" key="2">
    <source>
        <dbReference type="Proteomes" id="UP000248329"/>
    </source>
</evidence>
<sequence>MEYKILLVDDEADIHELMSLFLEMDEGHTFIMDYATDGKAGVELYGKLSKEGQKPDIVLMDLRMPVMDGVEATGQILESDPGANIYLFTAYTKTEVETDALEAGAKGTLNKSTDWNQTVGAIVDILEPS</sequence>
<dbReference type="Proteomes" id="UP000248329">
    <property type="component" value="Unassembled WGS sequence"/>
</dbReference>
<reference evidence="1" key="1">
    <citation type="submission" date="2018-01" db="EMBL/GenBank/DDBJ databases">
        <authorList>
            <person name="Krukenberg V."/>
        </authorList>
    </citation>
    <scope>NUCLEOTIDE SEQUENCE</scope>
    <source>
        <strain evidence="1">E20ANME2</strain>
    </source>
</reference>
<evidence type="ECO:0000313" key="1">
    <source>
        <dbReference type="EMBL" id="PXF59059.1"/>
    </source>
</evidence>
<dbReference type="EMBL" id="PQXF01000029">
    <property type="protein sequence ID" value="PXF59059.1"/>
    <property type="molecule type" value="Genomic_DNA"/>
</dbReference>